<feature type="domain" description="DNA mismatch repair proteins mutS family" evidence="12">
    <location>
        <begin position="678"/>
        <end position="694"/>
    </location>
</feature>
<evidence type="ECO:0000256" key="3">
    <source>
        <dbReference type="ARBA" id="ARBA00022741"/>
    </source>
</evidence>
<dbReference type="Pfam" id="PF05192">
    <property type="entry name" value="MutS_III"/>
    <property type="match status" value="1"/>
</dbReference>
<dbReference type="GO" id="GO:0003684">
    <property type="term" value="F:damaged DNA binding"/>
    <property type="evidence" value="ECO:0007669"/>
    <property type="project" value="UniProtKB-UniRule"/>
</dbReference>
<dbReference type="SUPFAM" id="SSF55271">
    <property type="entry name" value="DNA repair protein MutS, domain I"/>
    <property type="match status" value="1"/>
</dbReference>
<evidence type="ECO:0000256" key="4">
    <source>
        <dbReference type="ARBA" id="ARBA00022763"/>
    </source>
</evidence>
<evidence type="ECO:0000256" key="7">
    <source>
        <dbReference type="ARBA" id="ARBA00023204"/>
    </source>
</evidence>
<dbReference type="PROSITE" id="PS00486">
    <property type="entry name" value="DNA_MISMATCH_REPAIR_2"/>
    <property type="match status" value="1"/>
</dbReference>
<evidence type="ECO:0000256" key="10">
    <source>
        <dbReference type="SAM" id="Coils"/>
    </source>
</evidence>
<organism evidence="13 14">
    <name type="scientific">Natribacillus halophilus</name>
    <dbReference type="NCBI Taxonomy" id="549003"/>
    <lineage>
        <taxon>Bacteria</taxon>
        <taxon>Bacillati</taxon>
        <taxon>Bacillota</taxon>
        <taxon>Bacilli</taxon>
        <taxon>Bacillales</taxon>
        <taxon>Bacillaceae</taxon>
        <taxon>Natribacillus</taxon>
    </lineage>
</organism>
<keyword evidence="14" id="KW-1185">Reference proteome</keyword>
<feature type="coiled-coil region" evidence="10">
    <location>
        <begin position="495"/>
        <end position="522"/>
    </location>
</feature>
<dbReference type="InterPro" id="IPR016151">
    <property type="entry name" value="DNA_mismatch_repair_MutS_N"/>
</dbReference>
<dbReference type="InterPro" id="IPR045076">
    <property type="entry name" value="MutS"/>
</dbReference>
<dbReference type="PANTHER" id="PTHR11361:SF34">
    <property type="entry name" value="DNA MISMATCH REPAIR PROTEIN MSH1, MITOCHONDRIAL"/>
    <property type="match status" value="1"/>
</dbReference>
<evidence type="ECO:0000256" key="9">
    <source>
        <dbReference type="HAMAP-Rule" id="MF_00096"/>
    </source>
</evidence>
<protein>
    <recommendedName>
        <fullName evidence="2 9">DNA mismatch repair protein MutS</fullName>
    </recommendedName>
</protein>
<dbReference type="InterPro" id="IPR005748">
    <property type="entry name" value="DNA_mismatch_repair_MutS"/>
</dbReference>
<dbReference type="GO" id="GO:0006298">
    <property type="term" value="P:mismatch repair"/>
    <property type="evidence" value="ECO:0007669"/>
    <property type="project" value="UniProtKB-UniRule"/>
</dbReference>
<feature type="compositionally biased region" description="Basic and acidic residues" evidence="11">
    <location>
        <begin position="811"/>
        <end position="826"/>
    </location>
</feature>
<dbReference type="InterPro" id="IPR027417">
    <property type="entry name" value="P-loop_NTPase"/>
</dbReference>
<dbReference type="EMBL" id="FNEN01000009">
    <property type="protein sequence ID" value="SDI95497.1"/>
    <property type="molecule type" value="Genomic_DNA"/>
</dbReference>
<evidence type="ECO:0000256" key="2">
    <source>
        <dbReference type="ARBA" id="ARBA00021982"/>
    </source>
</evidence>
<accession>A0A1G8PSN3</accession>
<dbReference type="FunFam" id="3.40.50.300:FF:000870">
    <property type="entry name" value="MutS protein homolog 4"/>
    <property type="match status" value="1"/>
</dbReference>
<dbReference type="NCBIfam" id="NF003810">
    <property type="entry name" value="PRK05399.1"/>
    <property type="match status" value="1"/>
</dbReference>
<dbReference type="GO" id="GO:0005524">
    <property type="term" value="F:ATP binding"/>
    <property type="evidence" value="ECO:0007669"/>
    <property type="project" value="UniProtKB-UniRule"/>
</dbReference>
<keyword evidence="3 9" id="KW-0547">Nucleotide-binding</keyword>
<dbReference type="FunFam" id="3.40.1170.10:FF:000001">
    <property type="entry name" value="DNA mismatch repair protein MutS"/>
    <property type="match status" value="1"/>
</dbReference>
<name>A0A1G8PSN3_9BACI</name>
<keyword evidence="5 9" id="KW-0067">ATP-binding</keyword>
<dbReference type="Gene3D" id="3.30.420.110">
    <property type="entry name" value="MutS, connector domain"/>
    <property type="match status" value="1"/>
</dbReference>
<dbReference type="FunFam" id="1.10.1420.10:FF:000007">
    <property type="entry name" value="DNA mismatch repair protein MutS"/>
    <property type="match status" value="1"/>
</dbReference>
<dbReference type="SMART" id="SM00533">
    <property type="entry name" value="MUTSd"/>
    <property type="match status" value="1"/>
</dbReference>
<keyword evidence="7 9" id="KW-0234">DNA repair</keyword>
<proteinExistence type="inferred from homology"/>
<feature type="region of interest" description="Disordered" evidence="11">
    <location>
        <begin position="808"/>
        <end position="831"/>
    </location>
</feature>
<evidence type="ECO:0000256" key="5">
    <source>
        <dbReference type="ARBA" id="ARBA00022840"/>
    </source>
</evidence>
<dbReference type="InterPro" id="IPR036678">
    <property type="entry name" value="MutS_con_dom_sf"/>
</dbReference>
<reference evidence="13 14" key="1">
    <citation type="submission" date="2016-10" db="EMBL/GenBank/DDBJ databases">
        <authorList>
            <person name="de Groot N.N."/>
        </authorList>
    </citation>
    <scope>NUCLEOTIDE SEQUENCE [LARGE SCALE GENOMIC DNA]</scope>
    <source>
        <strain evidence="13 14">DSM 21771</strain>
    </source>
</reference>
<keyword evidence="6 9" id="KW-0238">DNA-binding</keyword>
<gene>
    <name evidence="9" type="primary">mutS</name>
    <name evidence="13" type="ORF">SAMN04488123_10991</name>
</gene>
<dbReference type="SUPFAM" id="SSF53150">
    <property type="entry name" value="DNA repair protein MutS, domain II"/>
    <property type="match status" value="1"/>
</dbReference>
<dbReference type="GO" id="GO:0140664">
    <property type="term" value="F:ATP-dependent DNA damage sensor activity"/>
    <property type="evidence" value="ECO:0007669"/>
    <property type="project" value="InterPro"/>
</dbReference>
<comment type="function">
    <text evidence="8 9">This protein is involved in the repair of mismatches in DNA. It is possible that it carries out the mismatch recognition step. This protein has a weak ATPase activity.</text>
</comment>
<dbReference type="CDD" id="cd03284">
    <property type="entry name" value="ABC_MutS1"/>
    <property type="match status" value="1"/>
</dbReference>
<dbReference type="GO" id="GO:0005829">
    <property type="term" value="C:cytosol"/>
    <property type="evidence" value="ECO:0007669"/>
    <property type="project" value="TreeGrafter"/>
</dbReference>
<dbReference type="Pfam" id="PF01624">
    <property type="entry name" value="MutS_I"/>
    <property type="match status" value="1"/>
</dbReference>
<dbReference type="InterPro" id="IPR007861">
    <property type="entry name" value="DNA_mismatch_repair_MutS_clamp"/>
</dbReference>
<evidence type="ECO:0000256" key="6">
    <source>
        <dbReference type="ARBA" id="ARBA00023125"/>
    </source>
</evidence>
<dbReference type="HAMAP" id="MF_00096">
    <property type="entry name" value="MutS"/>
    <property type="match status" value="1"/>
</dbReference>
<dbReference type="NCBIfam" id="TIGR01070">
    <property type="entry name" value="mutS1"/>
    <property type="match status" value="1"/>
</dbReference>
<dbReference type="InterPro" id="IPR017261">
    <property type="entry name" value="DNA_mismatch_repair_MutS/MSH"/>
</dbReference>
<dbReference type="Pfam" id="PF05190">
    <property type="entry name" value="MutS_IV"/>
    <property type="match status" value="1"/>
</dbReference>
<dbReference type="GO" id="GO:0030983">
    <property type="term" value="F:mismatched DNA binding"/>
    <property type="evidence" value="ECO:0007669"/>
    <property type="project" value="InterPro"/>
</dbReference>
<evidence type="ECO:0000256" key="1">
    <source>
        <dbReference type="ARBA" id="ARBA00006271"/>
    </source>
</evidence>
<dbReference type="Gene3D" id="1.10.1420.10">
    <property type="match status" value="2"/>
</dbReference>
<dbReference type="InterPro" id="IPR000432">
    <property type="entry name" value="DNA_mismatch_repair_MutS_C"/>
</dbReference>
<comment type="similarity">
    <text evidence="1 9">Belongs to the DNA mismatch repair MutS family.</text>
</comment>
<dbReference type="Gene3D" id="3.40.1170.10">
    <property type="entry name" value="DNA repair protein MutS, domain I"/>
    <property type="match status" value="1"/>
</dbReference>
<evidence type="ECO:0000256" key="11">
    <source>
        <dbReference type="SAM" id="MobiDB-lite"/>
    </source>
</evidence>
<dbReference type="AlphaFoldDB" id="A0A1G8PSN3"/>
<evidence type="ECO:0000259" key="12">
    <source>
        <dbReference type="PROSITE" id="PS00486"/>
    </source>
</evidence>
<dbReference type="SMART" id="SM00534">
    <property type="entry name" value="MUTSac"/>
    <property type="match status" value="1"/>
</dbReference>
<dbReference type="PANTHER" id="PTHR11361">
    <property type="entry name" value="DNA MISMATCH REPAIR PROTEIN MUTS FAMILY MEMBER"/>
    <property type="match status" value="1"/>
</dbReference>
<evidence type="ECO:0000313" key="13">
    <source>
        <dbReference type="EMBL" id="SDI95497.1"/>
    </source>
</evidence>
<feature type="binding site" evidence="9">
    <location>
        <begin position="604"/>
        <end position="611"/>
    </location>
    <ligand>
        <name>ATP</name>
        <dbReference type="ChEBI" id="CHEBI:30616"/>
    </ligand>
</feature>
<dbReference type="Pfam" id="PF00488">
    <property type="entry name" value="MutS_V"/>
    <property type="match status" value="1"/>
</dbReference>
<keyword evidence="4 9" id="KW-0227">DNA damage</keyword>
<keyword evidence="10" id="KW-0175">Coiled coil</keyword>
<evidence type="ECO:0000313" key="14">
    <source>
        <dbReference type="Proteomes" id="UP000198853"/>
    </source>
</evidence>
<dbReference type="InterPro" id="IPR007695">
    <property type="entry name" value="DNA_mismatch_repair_MutS-lik_N"/>
</dbReference>
<dbReference type="Proteomes" id="UP000198853">
    <property type="component" value="Unassembled WGS sequence"/>
</dbReference>
<dbReference type="SUPFAM" id="SSF48334">
    <property type="entry name" value="DNA repair protein MutS, domain III"/>
    <property type="match status" value="1"/>
</dbReference>
<evidence type="ECO:0000256" key="8">
    <source>
        <dbReference type="ARBA" id="ARBA00024647"/>
    </source>
</evidence>
<dbReference type="SUPFAM" id="SSF52540">
    <property type="entry name" value="P-loop containing nucleoside triphosphate hydrolases"/>
    <property type="match status" value="1"/>
</dbReference>
<dbReference type="InterPro" id="IPR007696">
    <property type="entry name" value="DNA_mismatch_repair_MutS_core"/>
</dbReference>
<dbReference type="PIRSF" id="PIRSF037677">
    <property type="entry name" value="DNA_mis_repair_Msh6"/>
    <property type="match status" value="1"/>
</dbReference>
<sequence length="865" mass="98809">MSKQQTPMMEQYHEIKDQHPDAFLFFRLGDFYELFFDDARLAARELEITLTRRGKGEDAAPMCGVPYHSAEQYITRLVEKGYKIALCEQVEDPQTAKGVVKREVIRVITPGTIMEEQAVKADDNHYIAALAGDDQSTTAYVRTDLTTGKTEGGVIASAVVDLERALMVDGLREVVFPAGDLPPSWEAWQTTTAMTVSYEENEEIPSRYTHLYDGTNPHIRAAFGRMLNYLGRTQKRALDHLQPLATIASRTFVQMDVHTRRNLELTASLRERTKKGSLFHLLDKTSTAMGSRLLQRFLERPLVNRADVEERLALVNRLVDDVMTRAQIEEHLRSVYDLERLVGRVAYGHVNARELVQLRHSLQQVPAIIELLPTLGEEGERLTHDIDRCEGLLTHLEAALVDEPPTTIREGGMIRAGYHEELDEYREASENGKTWLSNLEHTERESTGIKTLKVGYNRVFGYYIEVSRAQLQHVPDHFERKQTLANAERFITPDLKEMENRILEAEEKMEQLELDLFKQVREETTAYISKLQPLAEMMAYIDVLQSFARVSEERRYVRPRFSEERTMSLVNSRHPVVETTLASGAYVDNDVHMDDERELLLITGPNMAGKSTYMRQISIIAIMAQIGCYVPADEATLPLFDKMFTRIGAADDLVSGESTFMVEMLETEHALQEATQDSLILLDEIGRGTSTYDGMALARSIVEYIHEEIGAKTLFSTHYHELTALEDELGKLWNVHVRAEEEDGEVVFLHKVEEGRADKSYGIYVAQLAHLPDRVIERARELLVHYEQPPEQLENREEEPHEQVPLFIYEEDQRSNRAPRKEKEPAEASSIAAQVRDMDVLNLTPIEALQAINRWQKQLRSGKES</sequence>
<dbReference type="InterPro" id="IPR036187">
    <property type="entry name" value="DNA_mismatch_repair_MutS_sf"/>
</dbReference>
<dbReference type="Gene3D" id="3.40.50.300">
    <property type="entry name" value="P-loop containing nucleotide triphosphate hydrolases"/>
    <property type="match status" value="1"/>
</dbReference>